<keyword evidence="3" id="KW-1185">Reference proteome</keyword>
<evidence type="ECO:0000313" key="2">
    <source>
        <dbReference type="EMBL" id="TQL47680.1"/>
    </source>
</evidence>
<sequence>MNIVAFVISFIVFVGGLLLMGFSFSTPGVELVMFLGGILAVGVAVAIPAHLLKRIDR</sequence>
<proteinExistence type="predicted"/>
<evidence type="ECO:0000256" key="1">
    <source>
        <dbReference type="SAM" id="Phobius"/>
    </source>
</evidence>
<gene>
    <name evidence="2" type="ORF">FB562_0746</name>
</gene>
<comment type="caution">
    <text evidence="2">The sequence shown here is derived from an EMBL/GenBank/DDBJ whole genome shotgun (WGS) entry which is preliminary data.</text>
</comment>
<organism evidence="2 3">
    <name type="scientific">Homoserinimonas aerilata</name>
    <dbReference type="NCBI Taxonomy" id="1162970"/>
    <lineage>
        <taxon>Bacteria</taxon>
        <taxon>Bacillati</taxon>
        <taxon>Actinomycetota</taxon>
        <taxon>Actinomycetes</taxon>
        <taxon>Micrococcales</taxon>
        <taxon>Microbacteriaceae</taxon>
        <taxon>Homoserinimonas</taxon>
    </lineage>
</organism>
<dbReference type="Proteomes" id="UP000317998">
    <property type="component" value="Unassembled WGS sequence"/>
</dbReference>
<accession>A0A542YHU8</accession>
<dbReference type="EMBL" id="VFOM01000001">
    <property type="protein sequence ID" value="TQL47680.1"/>
    <property type="molecule type" value="Genomic_DNA"/>
</dbReference>
<reference evidence="2 3" key="1">
    <citation type="submission" date="2019-06" db="EMBL/GenBank/DDBJ databases">
        <title>Sequencing the genomes of 1000 actinobacteria strains.</title>
        <authorList>
            <person name="Klenk H.-P."/>
        </authorList>
    </citation>
    <scope>NUCLEOTIDE SEQUENCE [LARGE SCALE GENOMIC DNA]</scope>
    <source>
        <strain evidence="2 3">DSM 26477</strain>
    </source>
</reference>
<keyword evidence="1" id="KW-0812">Transmembrane</keyword>
<protein>
    <submittedName>
        <fullName evidence="2">Uncharacterized protein</fullName>
    </submittedName>
</protein>
<evidence type="ECO:0000313" key="3">
    <source>
        <dbReference type="Proteomes" id="UP000317998"/>
    </source>
</evidence>
<feature type="transmembrane region" description="Helical" evidence="1">
    <location>
        <begin position="7"/>
        <end position="25"/>
    </location>
</feature>
<dbReference type="AlphaFoldDB" id="A0A542YHU8"/>
<keyword evidence="1" id="KW-0472">Membrane</keyword>
<dbReference type="RefSeq" id="WP_185740448.1">
    <property type="nucleotide sequence ID" value="NZ_VFOM01000001.1"/>
</dbReference>
<feature type="transmembrane region" description="Helical" evidence="1">
    <location>
        <begin position="31"/>
        <end position="52"/>
    </location>
</feature>
<keyword evidence="1" id="KW-1133">Transmembrane helix</keyword>
<name>A0A542YHU8_9MICO</name>